<keyword evidence="2" id="KW-0472">Membrane</keyword>
<proteinExistence type="predicted"/>
<evidence type="ECO:0000313" key="4">
    <source>
        <dbReference type="Proteomes" id="UP000602198"/>
    </source>
</evidence>
<dbReference type="RefSeq" id="WP_201954815.1">
    <property type="nucleotide sequence ID" value="NZ_JAERRJ010000013.1"/>
</dbReference>
<evidence type="ECO:0000313" key="3">
    <source>
        <dbReference type="EMBL" id="MBL1078954.1"/>
    </source>
</evidence>
<keyword evidence="2" id="KW-1133">Transmembrane helix</keyword>
<evidence type="ECO:0000256" key="2">
    <source>
        <dbReference type="SAM" id="Phobius"/>
    </source>
</evidence>
<sequence length="272" mass="27828">MSVKAGEQVELPATEDEGAQEEPTAVAAVEEDNGTKPPARSRKAAAGKAIRAGKPVARAPRTWREREIPLTRKRLAGAVIATAVLLGGSGAVCGYFALERSSAADAVAAGAARQDDRDAASASASTFLSTMFTVNDSSLTRWDATVLDSTTDGMHEQLAQWRGVLEKLVGAKVQMSSVIKDIGIVAQDGDAITLLAVIESTGNADPASTQPGVSNSAALIDMRKIDGRWKVQGYGPAGGIPAVPSAPATDAPATDAPASDAPATTAPDATPR</sequence>
<reference evidence="3 4" key="1">
    <citation type="submission" date="2021-01" db="EMBL/GenBank/DDBJ databases">
        <title>WGS of actinomycetes isolated from Thailand.</title>
        <authorList>
            <person name="Thawai C."/>
        </authorList>
    </citation>
    <scope>NUCLEOTIDE SEQUENCE [LARGE SCALE GENOMIC DNA]</scope>
    <source>
        <strain evidence="3 4">LPG 2</strain>
    </source>
</reference>
<keyword evidence="4" id="KW-1185">Reference proteome</keyword>
<feature type="region of interest" description="Disordered" evidence="1">
    <location>
        <begin position="236"/>
        <end position="272"/>
    </location>
</feature>
<protein>
    <recommendedName>
        <fullName evidence="5">Mce-associated membrane protein</fullName>
    </recommendedName>
</protein>
<feature type="region of interest" description="Disordered" evidence="1">
    <location>
        <begin position="1"/>
        <end position="58"/>
    </location>
</feature>
<evidence type="ECO:0000256" key="1">
    <source>
        <dbReference type="SAM" id="MobiDB-lite"/>
    </source>
</evidence>
<keyword evidence="2" id="KW-0812">Transmembrane</keyword>
<name>A0ABS1MH09_9NOCA</name>
<gene>
    <name evidence="3" type="ORF">JK358_31575</name>
</gene>
<evidence type="ECO:0008006" key="5">
    <source>
        <dbReference type="Google" id="ProtNLM"/>
    </source>
</evidence>
<feature type="compositionally biased region" description="Low complexity" evidence="1">
    <location>
        <begin position="241"/>
        <end position="272"/>
    </location>
</feature>
<accession>A0ABS1MH09</accession>
<dbReference type="Proteomes" id="UP000602198">
    <property type="component" value="Unassembled WGS sequence"/>
</dbReference>
<feature type="compositionally biased region" description="Low complexity" evidence="1">
    <location>
        <begin position="46"/>
        <end position="55"/>
    </location>
</feature>
<organism evidence="3 4">
    <name type="scientific">Nocardia acididurans</name>
    <dbReference type="NCBI Taxonomy" id="2802282"/>
    <lineage>
        <taxon>Bacteria</taxon>
        <taxon>Bacillati</taxon>
        <taxon>Actinomycetota</taxon>
        <taxon>Actinomycetes</taxon>
        <taxon>Mycobacteriales</taxon>
        <taxon>Nocardiaceae</taxon>
        <taxon>Nocardia</taxon>
    </lineage>
</organism>
<dbReference type="EMBL" id="JAERRJ010000013">
    <property type="protein sequence ID" value="MBL1078954.1"/>
    <property type="molecule type" value="Genomic_DNA"/>
</dbReference>
<feature type="transmembrane region" description="Helical" evidence="2">
    <location>
        <begin position="75"/>
        <end position="98"/>
    </location>
</feature>
<comment type="caution">
    <text evidence="3">The sequence shown here is derived from an EMBL/GenBank/DDBJ whole genome shotgun (WGS) entry which is preliminary data.</text>
</comment>